<dbReference type="AlphaFoldDB" id="A0A2M7XG47"/>
<sequence>MLLLGSSALFGLLSLAFLTHLLQVIFSQVSLFSEEANGLESELNNAQKETEHIQKRLDAERQNCQNLQYELDQVRKPVEALTEAIRDSTLARLEFLKLVMSDSELERRELPTSEDLRFFSGKALIGALAEIDGHTAEVERFIRLKVEDSGHRLRTVNGLLSLEQETGERRRQEILGFISQLFTWSEEVFSWRCLDSASYARKAHNHQTELLREAFRLVRVENLEPEMVSAMLEQYATPPALMEVVRNDGYDLAQDTRSALQIVLFALCKRPSDPEIQADFVSEVVYDQT</sequence>
<evidence type="ECO:0000313" key="4">
    <source>
        <dbReference type="EMBL" id="PJA46847.1"/>
    </source>
</evidence>
<evidence type="ECO:0000259" key="3">
    <source>
        <dbReference type="PROSITE" id="PS50894"/>
    </source>
</evidence>
<evidence type="ECO:0000313" key="5">
    <source>
        <dbReference type="Proteomes" id="UP000231263"/>
    </source>
</evidence>
<comment type="caution">
    <text evidence="4">The sequence shown here is derived from an EMBL/GenBank/DDBJ whole genome shotgun (WGS) entry which is preliminary data.</text>
</comment>
<gene>
    <name evidence="4" type="ORF">CO173_01330</name>
</gene>
<evidence type="ECO:0000256" key="1">
    <source>
        <dbReference type="PROSITE-ProRule" id="PRU00110"/>
    </source>
</evidence>
<proteinExistence type="predicted"/>
<organism evidence="4 5">
    <name type="scientific">Candidatus Uhrbacteria bacterium CG_4_9_14_3_um_filter_41_35</name>
    <dbReference type="NCBI Taxonomy" id="1975034"/>
    <lineage>
        <taxon>Bacteria</taxon>
        <taxon>Candidatus Uhriibacteriota</taxon>
    </lineage>
</organism>
<name>A0A2M7XG47_9BACT</name>
<dbReference type="EMBL" id="PFWT01000007">
    <property type="protein sequence ID" value="PJA46847.1"/>
    <property type="molecule type" value="Genomic_DNA"/>
</dbReference>
<dbReference type="Proteomes" id="UP000231263">
    <property type="component" value="Unassembled WGS sequence"/>
</dbReference>
<feature type="domain" description="HPt" evidence="3">
    <location>
        <begin position="1"/>
        <end position="60"/>
    </location>
</feature>
<reference evidence="5" key="1">
    <citation type="submission" date="2017-09" db="EMBL/GenBank/DDBJ databases">
        <title>Depth-based differentiation of microbial function through sediment-hosted aquifers and enrichment of novel symbionts in the deep terrestrial subsurface.</title>
        <authorList>
            <person name="Probst A.J."/>
            <person name="Ladd B."/>
            <person name="Jarett J.K."/>
            <person name="Geller-Mcgrath D.E."/>
            <person name="Sieber C.M.K."/>
            <person name="Emerson J.B."/>
            <person name="Anantharaman K."/>
            <person name="Thomas B.C."/>
            <person name="Malmstrom R."/>
            <person name="Stieglmeier M."/>
            <person name="Klingl A."/>
            <person name="Woyke T."/>
            <person name="Ryan C.M."/>
            <person name="Banfield J.F."/>
        </authorList>
    </citation>
    <scope>NUCLEOTIDE SEQUENCE [LARGE SCALE GENOMIC DNA]</scope>
</reference>
<accession>A0A2M7XG47</accession>
<protein>
    <recommendedName>
        <fullName evidence="3">HPt domain-containing protein</fullName>
    </recommendedName>
</protein>
<dbReference type="InterPro" id="IPR008207">
    <property type="entry name" value="Sig_transdc_His_kin_Hpt_dom"/>
</dbReference>
<dbReference type="Gene3D" id="1.20.5.4090">
    <property type="match status" value="1"/>
</dbReference>
<dbReference type="PROSITE" id="PS50894">
    <property type="entry name" value="HPT"/>
    <property type="match status" value="1"/>
</dbReference>
<dbReference type="GO" id="GO:0000160">
    <property type="term" value="P:phosphorelay signal transduction system"/>
    <property type="evidence" value="ECO:0007669"/>
    <property type="project" value="InterPro"/>
</dbReference>
<keyword evidence="2" id="KW-0175">Coiled coil</keyword>
<comment type="caution">
    <text evidence="1">Lacks conserved residue(s) required for the propagation of feature annotation.</text>
</comment>
<evidence type="ECO:0000256" key="2">
    <source>
        <dbReference type="SAM" id="Coils"/>
    </source>
</evidence>
<feature type="coiled-coil region" evidence="2">
    <location>
        <begin position="29"/>
        <end position="63"/>
    </location>
</feature>